<accession>A0ACC0C6N0</accession>
<name>A0ACC0C6N0_CATRO</name>
<keyword evidence="2" id="KW-1185">Reference proteome</keyword>
<proteinExistence type="predicted"/>
<organism evidence="1 2">
    <name type="scientific">Catharanthus roseus</name>
    <name type="common">Madagascar periwinkle</name>
    <name type="synonym">Vinca rosea</name>
    <dbReference type="NCBI Taxonomy" id="4058"/>
    <lineage>
        <taxon>Eukaryota</taxon>
        <taxon>Viridiplantae</taxon>
        <taxon>Streptophyta</taxon>
        <taxon>Embryophyta</taxon>
        <taxon>Tracheophyta</taxon>
        <taxon>Spermatophyta</taxon>
        <taxon>Magnoliopsida</taxon>
        <taxon>eudicotyledons</taxon>
        <taxon>Gunneridae</taxon>
        <taxon>Pentapetalae</taxon>
        <taxon>asterids</taxon>
        <taxon>lamiids</taxon>
        <taxon>Gentianales</taxon>
        <taxon>Apocynaceae</taxon>
        <taxon>Rauvolfioideae</taxon>
        <taxon>Vinceae</taxon>
        <taxon>Catharanthinae</taxon>
        <taxon>Catharanthus</taxon>
    </lineage>
</organism>
<dbReference type="EMBL" id="CM044701">
    <property type="protein sequence ID" value="KAI5680550.1"/>
    <property type="molecule type" value="Genomic_DNA"/>
</dbReference>
<comment type="caution">
    <text evidence="1">The sequence shown here is derived from an EMBL/GenBank/DDBJ whole genome shotgun (WGS) entry which is preliminary data.</text>
</comment>
<reference evidence="2" key="1">
    <citation type="journal article" date="2023" name="Nat. Plants">
        <title>Single-cell RNA sequencing provides a high-resolution roadmap for understanding the multicellular compartmentation of specialized metabolism.</title>
        <authorList>
            <person name="Sun S."/>
            <person name="Shen X."/>
            <person name="Li Y."/>
            <person name="Li Y."/>
            <person name="Wang S."/>
            <person name="Li R."/>
            <person name="Zhang H."/>
            <person name="Shen G."/>
            <person name="Guo B."/>
            <person name="Wei J."/>
            <person name="Xu J."/>
            <person name="St-Pierre B."/>
            <person name="Chen S."/>
            <person name="Sun C."/>
        </authorList>
    </citation>
    <scope>NUCLEOTIDE SEQUENCE [LARGE SCALE GENOMIC DNA]</scope>
</reference>
<sequence>MWRPNFYPAVALIISTLVWVRFLEVLIEFFNQKFLLRMGNQLGKATKVDRTTTTVLRGQFARVCVEVDFNKPLIPCSIDGSFRWIWASSRLHLIHEKKEKDGNMGESMIMKELVRPVESHNLIPKVMDEVVRFLLWTMLKQCRRSKLGWQTQGQEIRGNKERNMHIGSQPISERIKELGKKKNEGISVNKTVLAGKRTTMTPMTFQMTHSGSRFAILNQEENEIATGDIKESATKITEKIQAIPKPKERVNFTGTIYTIGETSGVQKKPVTRTKKKVHVYLPVNWGKNAKSGPSDPSGLALHPIVEMNDQASTHSLAQLWDKCSKTQA</sequence>
<protein>
    <submittedName>
        <fullName evidence="1">Uncharacterized protein</fullName>
    </submittedName>
</protein>
<evidence type="ECO:0000313" key="2">
    <source>
        <dbReference type="Proteomes" id="UP001060085"/>
    </source>
</evidence>
<gene>
    <name evidence="1" type="ORF">M9H77_01777</name>
</gene>
<dbReference type="Proteomes" id="UP001060085">
    <property type="component" value="Linkage Group LG01"/>
</dbReference>
<evidence type="ECO:0000313" key="1">
    <source>
        <dbReference type="EMBL" id="KAI5680550.1"/>
    </source>
</evidence>